<reference evidence="1" key="1">
    <citation type="submission" date="2021-05" db="EMBL/GenBank/DDBJ databases">
        <authorList>
            <person name="Alioto T."/>
            <person name="Alioto T."/>
            <person name="Gomez Garrido J."/>
        </authorList>
    </citation>
    <scope>NUCLEOTIDE SEQUENCE</scope>
</reference>
<dbReference type="EMBL" id="HBUF01264659">
    <property type="protein sequence ID" value="CAG6683822.1"/>
    <property type="molecule type" value="Transcribed_RNA"/>
</dbReference>
<dbReference type="AlphaFoldDB" id="A0A8D8X4W1"/>
<proteinExistence type="predicted"/>
<dbReference type="EMBL" id="HBUF01264657">
    <property type="protein sequence ID" value="CAG6683813.1"/>
    <property type="molecule type" value="Transcribed_RNA"/>
</dbReference>
<name>A0A8D8X4W1_9HEMI</name>
<organism evidence="1">
    <name type="scientific">Cacopsylla melanoneura</name>
    <dbReference type="NCBI Taxonomy" id="428564"/>
    <lineage>
        <taxon>Eukaryota</taxon>
        <taxon>Metazoa</taxon>
        <taxon>Ecdysozoa</taxon>
        <taxon>Arthropoda</taxon>
        <taxon>Hexapoda</taxon>
        <taxon>Insecta</taxon>
        <taxon>Pterygota</taxon>
        <taxon>Neoptera</taxon>
        <taxon>Paraneoptera</taxon>
        <taxon>Hemiptera</taxon>
        <taxon>Sternorrhyncha</taxon>
        <taxon>Psylloidea</taxon>
        <taxon>Psyllidae</taxon>
        <taxon>Psyllinae</taxon>
        <taxon>Cacopsylla</taxon>
    </lineage>
</organism>
<sequence length="149" mass="17459">MFMDLFPGTYSSKVIGSSLHWDKQHIFDHKSTKNNYCINSRYRDLIHFERRFIFLTFSVQKTSYHCYNDGLLSQDNKDIVTIVLTQKRIQGPEFFFTRSNTTSCIYPGILKQSELLKLFKFYGCCLLVWPNQNKNGTPISILHKSLVTT</sequence>
<protein>
    <submittedName>
        <fullName evidence="1">Uncharacterized protein</fullName>
    </submittedName>
</protein>
<evidence type="ECO:0000313" key="1">
    <source>
        <dbReference type="EMBL" id="CAG6683822.1"/>
    </source>
</evidence>
<accession>A0A8D8X4W1</accession>